<evidence type="ECO:0000313" key="4">
    <source>
        <dbReference type="EMBL" id="CAK9261774.1"/>
    </source>
</evidence>
<dbReference type="SUPFAM" id="SSF81296">
    <property type="entry name" value="E set domains"/>
    <property type="match status" value="2"/>
</dbReference>
<dbReference type="SMART" id="SM00557">
    <property type="entry name" value="IG_FLMN"/>
    <property type="match status" value="1"/>
</dbReference>
<organism evidence="4 5">
    <name type="scientific">Sphagnum jensenii</name>
    <dbReference type="NCBI Taxonomy" id="128206"/>
    <lineage>
        <taxon>Eukaryota</taxon>
        <taxon>Viridiplantae</taxon>
        <taxon>Streptophyta</taxon>
        <taxon>Embryophyta</taxon>
        <taxon>Bryophyta</taxon>
        <taxon>Sphagnophytina</taxon>
        <taxon>Sphagnopsida</taxon>
        <taxon>Sphagnales</taxon>
        <taxon>Sphagnaceae</taxon>
        <taxon>Sphagnum</taxon>
    </lineage>
</organism>
<feature type="repeat" description="Filamin" evidence="1">
    <location>
        <begin position="1678"/>
        <end position="1787"/>
    </location>
</feature>
<dbReference type="Proteomes" id="UP001497444">
    <property type="component" value="Chromosome 14"/>
</dbReference>
<dbReference type="Pfam" id="PF02010">
    <property type="entry name" value="REJ"/>
    <property type="match status" value="1"/>
</dbReference>
<dbReference type="InterPro" id="IPR014756">
    <property type="entry name" value="Ig_E-set"/>
</dbReference>
<feature type="compositionally biased region" description="Basic residues" evidence="2">
    <location>
        <begin position="3728"/>
        <end position="3738"/>
    </location>
</feature>
<gene>
    <name evidence="4" type="ORF">CSSPJE1EN1_LOCUS7252</name>
</gene>
<feature type="region of interest" description="Disordered" evidence="2">
    <location>
        <begin position="3718"/>
        <end position="3748"/>
    </location>
</feature>
<evidence type="ECO:0000256" key="2">
    <source>
        <dbReference type="SAM" id="MobiDB-lite"/>
    </source>
</evidence>
<dbReference type="PROSITE" id="PS50194">
    <property type="entry name" value="FILAMIN_REPEAT"/>
    <property type="match status" value="2"/>
</dbReference>
<accession>A0ABP0W4Q7</accession>
<sequence length="3748" mass="400943">MDSYGNMVDPSTNNFPFAGASLVRSLDLIGANYAGACSLIYVPPTVGPLTNPYLFSFIAPTIAGEYLAIIPFGSKILMSSAIIQVNAANAIGSMFMITGTSNGEASPSTNFSVYLTARDMYGNIWQGNSSQLVTNISAGGIMVPSANMSISPDTVMGFLLTFMTPFVTGPCIITVKANVNDTTSMSVTLRINAGNFDHLSLEQVRGAVMGQTSFFYIVTLDANGFPIDNPSSPAKILSVSILDYFDYRVHGQATVNDKHLSGGRYRVTWSAPKSSQWLPILNGFTDLNANLITVPVQATNSIKYYPECNYAPPSLATCPQFYGGVVGIMATFLLVSVNEPLGGNTSTIGIGGHPPTVSMTGGTIVTLVDNGDGTYALTYVASALVANIFVTNGVPSSIPLTIMPARTNLTTSNFQLSNVLNSSYTAGSVITGIFYAMDSWSNPQNFHPNTPDMIIDMFQLIAIKNTGEQISATVVTSPGTMGTLSATLNLYLAGTFSLQATMQNYNLRILSSNGSQLNSTIFIVTPSSPDPLAVTYLPPTMQLNVVIGTSRSTTIFTINDRYGNAIPKNLLQCNARILDIFGNPWNPLACSIQDDHVTFMIVNIDFTIGLWQLQGLLTANGVQVGFTNPLLVIASDPSASASMILTSSPIMAPRGTKTTIEFQCNDKLQNACNGDSSNKFSVVVQKLGASPYDIPLYASLAKSPSNITGRYQAYFVLMVLGNFTAVVRLGDLRGKTVGAPLIVNSVPANTSVPLSFISLASTPRKLVTNPQNPTRFIAGTLNSVNIMGVDVNGNLQDISMCNVTPIVTLTSSDVGTDGLGAGVSPLVSNPNVTLLSGSSECTFTFEFTATAVYLIDVMPLQPAIYTLRVTWVGGATMNQTDIAGSPFTFQLDPGPLDIASTEIQLAARSAGRTGLSTSFLLSPKDIYGNPPFYDETLVVWAMVTVAGTYTPQNRRLLGTKLSHGNHFGRRWHKSAIVNNDHESVQAMSDDYNEEVYTPTVTTRVVGNSDNTYTISFLVTMAGLYDVFVYMNGMLLQPNSSYMATVASCVVGPGLLDYSYLMAVGPGVDDGTILMAGSSTLVFTIVFGDNFGNAVNVPNVPSVLNTYKSQISSNSIVSIYKTLAANTYSISPILVTGGTYTVQGSDIIYTCSPTTAGVMNIALIYTDLPNNISITSTMGPSHANIVAAVSGPNNITTTVFGPGVIVALACSSPSVCPPNVMYVQVEDAYNNPIFPDLTMCTCFSLTGSNPSVLISNTGQPIYDKFCGISYSLLPAIGTSTTVSFNVTYTSGPTTFLVQAATSITTTVDSSRFRFSVPVLLGAAMDPDPNQCLTFGDLGGLIIAGQSGYITVQLVDSFALPIQSSPMSGDYFVRLNFTPVNVNNRSGFIPPATPTWNPEDNGDGTFTVQYDAYATGSFQLVIYVGSTNSALGGLTNGYLLQVVSGPSAIEHTLAWVGGNGGDTYQAGQDWVQINLQAVDAYGNQQDHVLSRIDGFKANIMQPDNTLVMVAFNPSTSIGTNGNSYISWSLSFLPLQASEGSEYIFIVIWQNDSIEVPLPSLPIRIHTIPGALSPMNIQVTGSGATSPMIGQWASILIRLYDYLNNPITNSQDISTANISVELLLDSNRTNAIAPTSADCTTSTSSSPGVVCTYMLVMPGWYMLNIYSGTNMIKSQLVQVGPGLISGANCIASGDGVGTTGIPLFPGVPTTFTIQAFDYLNNSSPIDEAYFEVWGENLNQSGVIIPDSGYPLHISHNIFLVQYTPIKAGTYNLFIQRASINIVGSPFQIVVNVGPPVSLKCTLDEESLAPCTVMSYKNITLVSRDAYGNIRTTYEDVFHIFMSVDGFPDEAILDIMVSLGNGTYGYGFMCMNDTSVQIISDANLVYSGMITSLLGPADFSQTTLALDNPYTVAGSLGHGTIVTRDIAGHPLTTGSQTLLLTYGTTLGTENDSMIIVDNNDGTYNVTFVILASGFYELQGILNEYWNFYTGTLVIVAGAPASAAVTFASGYTASFPSSLEIQFFDENGNNIMSNGLLDTSSLTLFFVSWEVPPRTVTLTSTSLGVDFSPTSGYYTVYFTPIIAGSVFLNFKIGDSDVLTSTGSSNNARVGFLLPDPVYFDIWGPGIAGAVLGEYTHFFVRIRDTLGTIIPDNVASGFQVSFDPPDVAPSGTIINYITLGTVMFSYYPANTTTSSFTLTTTFNAGMVGNTSYSVTVAEFAGPIFVSNCAILGPDQVEVMTNVPILATVGPSTGGILFWVQPRDSSGTIITTPDPSVVDPFFIVVVQGGSGPPINVTTVQGGWEFPFVIPLVTVSGYLYVTVTSPSTGGVWSAVSNSGFTIYLSPAQSYAPNSVIVSSNLLSKINPTQMIVGQWVQFIMQAYDQYHNPQIYNSYTTDLFSAVLTKAPSHAVLGSTIYGVNRYDLTYRIRFQLMFVGLFNITIHLNGQNVTSVQISVSTGPLYLPNLVMVDTVYPMTAGVPTNFLISASDVNQNPILDPGSIYCVLQNNATMTKYGTMILPSNDTLGQFTVYFTPVKVGHYLILVGDSSSRNNNGPTVNLWEVDVWPGPIALGMTVTSISSQVFIAGMLASFTITAVDAFSNPNYSIPLVMITSSNFEYYAASISSPCTSAATIGVFGTDSTGCVPVNATSTGRVSFVPTSYGKINMTIMWDSNTMIQYYGIQVLPATTPIVLSAQMSQNLGSIAVSFDLTTDAGYSSYVGLDNPRLQWQRCNNTLDPLSMAMIGINPNCVFKDATTLMIQLGYNATIMSLDWGVGDVVSISSGIFNQDDTSVPVTGWVPLGISNFSPPPVAVLQGPIVTNVCDNLTLDASASSGSAGRLMSYFFNVEGSGDDPYGLGNVVNFLAELPSQMTVTIGAGMLGADQVYIFQVVVTNFLGMTSTASLTVQTVQTSIPQVSINDNTPILEVMRCDMIELEAHAHMPTQLTIQRDGFCHAPPSTEVKKSNSKTVAAFLSYQWTQTGPTILDLEDVGWNARSLNIPGNLLKPGLLYNFQVQVWLAGFPLLSSTASVAIRATPSPLFITIVGGDRSINALEDLYLEASVYDPDDSVDATQDQLQAYELTWSCNNIVLTNYYNSDLYPSSAGASRRILLIRSSLLQDQMSYVFTVKVARAPYTDASRYAATATATILASNLAMTIVAAVNNQAEVLGLGISPARMLKVMCTPGLGSYKWHITSPGDQRSIAEMEVLRLHEHALRISPLTLVPGATYTFTCTATNPSGIGRASVQVTTIPEPSGGMVELSSEPENQNIAGLTTYSLQAYAWTPGGDLIGALRYEFRYLISDPKTNTSSEVIIQPASLNNKVSNIVLLPGVVTFQAYIINPGRVRFMPNDAPYGALFEFSPIVVVKHPQTAVPSLMATYYALAGKGMYYRALISMEAYAISVFPKLIGGCGGGGNKQILQDMLRTIEFNDPQYPPASQGDAVQSGLGPNIALLTASIYSKLIDRPANLNFNQFKTALHIFLLKLEKVATYGIKVPTRMGSNDPMDAFLDAGDAFLKVAKLKCFESSIPQSQAIMDRASMIPIWLAQMVYHNNGFIFPTLIARYSFSVGALNFRTPPTSINPRAGPIYLTSQLGNFYATVTVRQGGATDFGIVSGCFKFSPLSPNGTASITQATNFLQLIIICDFAVVGLTPNNFFDLTITGSWTGLPKIGKGFAYKVVQIDQRGIANPNLLQNIIPTVTGVTFDLPGPNARIAIVKEKADKNFAPVGWRPLNQRVKPPKSKPKKQNTPKNSPPSLR</sequence>
<dbReference type="InterPro" id="IPR002859">
    <property type="entry name" value="PKD/REJ-like"/>
</dbReference>
<feature type="compositionally biased region" description="Polar residues" evidence="2">
    <location>
        <begin position="3739"/>
        <end position="3748"/>
    </location>
</feature>
<dbReference type="InterPro" id="IPR001298">
    <property type="entry name" value="Filamin/ABP280_rpt"/>
</dbReference>
<dbReference type="Gene3D" id="2.60.40.10">
    <property type="entry name" value="Immunoglobulins"/>
    <property type="match status" value="1"/>
</dbReference>
<keyword evidence="5" id="KW-1185">Reference proteome</keyword>
<dbReference type="InterPro" id="IPR017868">
    <property type="entry name" value="Filamin/ABP280_repeat-like"/>
</dbReference>
<dbReference type="EMBL" id="OZ020109">
    <property type="protein sequence ID" value="CAK9261774.1"/>
    <property type="molecule type" value="Genomic_DNA"/>
</dbReference>
<evidence type="ECO:0000256" key="1">
    <source>
        <dbReference type="PROSITE-ProRule" id="PRU00087"/>
    </source>
</evidence>
<feature type="repeat" description="Filamin" evidence="1">
    <location>
        <begin position="2106"/>
        <end position="2210"/>
    </location>
</feature>
<evidence type="ECO:0000259" key="3">
    <source>
        <dbReference type="Pfam" id="PF02010"/>
    </source>
</evidence>
<feature type="domain" description="PKD/REJ-like" evidence="3">
    <location>
        <begin position="2972"/>
        <end position="3326"/>
    </location>
</feature>
<dbReference type="InterPro" id="IPR013783">
    <property type="entry name" value="Ig-like_fold"/>
</dbReference>
<reference evidence="4" key="1">
    <citation type="submission" date="2024-02" db="EMBL/GenBank/DDBJ databases">
        <authorList>
            <consortium name="ELIXIR-Norway"/>
            <consortium name="Elixir Norway"/>
        </authorList>
    </citation>
    <scope>NUCLEOTIDE SEQUENCE</scope>
</reference>
<protein>
    <recommendedName>
        <fullName evidence="3">PKD/REJ-like domain-containing protein</fullName>
    </recommendedName>
</protein>
<proteinExistence type="predicted"/>
<evidence type="ECO:0000313" key="5">
    <source>
        <dbReference type="Proteomes" id="UP001497444"/>
    </source>
</evidence>
<name>A0ABP0W4Q7_9BRYO</name>